<dbReference type="EMBL" id="SMJU01000007">
    <property type="protein sequence ID" value="TDB64582.1"/>
    <property type="molecule type" value="Genomic_DNA"/>
</dbReference>
<feature type="domain" description="3-keto-alpha-glucoside-1,2-lyase/3-keto-2-hydroxy-glucal hydratase" evidence="1">
    <location>
        <begin position="21"/>
        <end position="201"/>
    </location>
</feature>
<dbReference type="Gene3D" id="2.60.120.560">
    <property type="entry name" value="Exo-inulinase, domain 1"/>
    <property type="match status" value="1"/>
</dbReference>
<dbReference type="RefSeq" id="WP_132118271.1">
    <property type="nucleotide sequence ID" value="NZ_SMJU01000007.1"/>
</dbReference>
<accession>A0A4R4KCM6</accession>
<gene>
    <name evidence="2" type="ORF">EZE20_13000</name>
</gene>
<sequence length="204" mass="22937">MYLLLISLILSFFSSPIAERISLFDGKTFTGWEGDVGRTWQIKDGALTGGSLTETVAHNEFLTTTRTYKDFTLDLEFKLVGTGFVNAGVQFRSRRATDPAYEMIGYQADLGKGYWGCLYDESRRNKVLAYADSTALQAVLKKEDWNTYKISCKGNHIQLWINGLQTVNYKEPDSTIVQSGLIGLQIHGGGKALVQYRNLFIEEH</sequence>
<dbReference type="Pfam" id="PF06439">
    <property type="entry name" value="3keto-disac_hyd"/>
    <property type="match status" value="1"/>
</dbReference>
<keyword evidence="3" id="KW-1185">Reference proteome</keyword>
<evidence type="ECO:0000313" key="2">
    <source>
        <dbReference type="EMBL" id="TDB64582.1"/>
    </source>
</evidence>
<reference evidence="2 3" key="1">
    <citation type="submission" date="2019-02" db="EMBL/GenBank/DDBJ databases">
        <title>Arundinibacter roseus gen. nov., sp. nov., a new member of the family Cytophagaceae.</title>
        <authorList>
            <person name="Szuroczki S."/>
            <person name="Khayer B."/>
            <person name="Sproer C."/>
            <person name="Toumi M."/>
            <person name="Szabo A."/>
            <person name="Felfoldi T."/>
            <person name="Schumann P."/>
            <person name="Toth E."/>
        </authorList>
    </citation>
    <scope>NUCLEOTIDE SEQUENCE [LARGE SCALE GENOMIC DNA]</scope>
    <source>
        <strain evidence="2 3">DMA-k-7a</strain>
    </source>
</reference>
<name>A0A4R4KCM6_9BACT</name>
<dbReference type="AlphaFoldDB" id="A0A4R4KCM6"/>
<evidence type="ECO:0000313" key="3">
    <source>
        <dbReference type="Proteomes" id="UP000295706"/>
    </source>
</evidence>
<protein>
    <submittedName>
        <fullName evidence="2">DUF1080 domain-containing protein</fullName>
    </submittedName>
</protein>
<proteinExistence type="predicted"/>
<organism evidence="2 3">
    <name type="scientific">Arundinibacter roseus</name>
    <dbReference type="NCBI Taxonomy" id="2070510"/>
    <lineage>
        <taxon>Bacteria</taxon>
        <taxon>Pseudomonadati</taxon>
        <taxon>Bacteroidota</taxon>
        <taxon>Cytophagia</taxon>
        <taxon>Cytophagales</taxon>
        <taxon>Spirosomataceae</taxon>
        <taxon>Arundinibacter</taxon>
    </lineage>
</organism>
<dbReference type="Proteomes" id="UP000295706">
    <property type="component" value="Unassembled WGS sequence"/>
</dbReference>
<dbReference type="InterPro" id="IPR010496">
    <property type="entry name" value="AL/BT2_dom"/>
</dbReference>
<evidence type="ECO:0000259" key="1">
    <source>
        <dbReference type="Pfam" id="PF06439"/>
    </source>
</evidence>
<dbReference type="GO" id="GO:0016787">
    <property type="term" value="F:hydrolase activity"/>
    <property type="evidence" value="ECO:0007669"/>
    <property type="project" value="InterPro"/>
</dbReference>
<comment type="caution">
    <text evidence="2">The sequence shown here is derived from an EMBL/GenBank/DDBJ whole genome shotgun (WGS) entry which is preliminary data.</text>
</comment>
<dbReference type="OrthoDB" id="929868at2"/>